<dbReference type="Pfam" id="PF07238">
    <property type="entry name" value="PilZ"/>
    <property type="match status" value="1"/>
</dbReference>
<dbReference type="KEGG" id="pfer:IRI77_16555"/>
<accession>A0A7S7SNI3</accession>
<evidence type="ECO:0000259" key="2">
    <source>
        <dbReference type="PROSITE" id="PS50076"/>
    </source>
</evidence>
<dbReference type="PANTHER" id="PTHR43096">
    <property type="entry name" value="DNAJ HOMOLOG 1, MITOCHONDRIAL-RELATED"/>
    <property type="match status" value="1"/>
</dbReference>
<dbReference type="PROSITE" id="PS50076">
    <property type="entry name" value="DNAJ_2"/>
    <property type="match status" value="1"/>
</dbReference>
<organism evidence="3 4">
    <name type="scientific">Paludibaculum fermentans</name>
    <dbReference type="NCBI Taxonomy" id="1473598"/>
    <lineage>
        <taxon>Bacteria</taxon>
        <taxon>Pseudomonadati</taxon>
        <taxon>Acidobacteriota</taxon>
        <taxon>Terriglobia</taxon>
        <taxon>Bryobacterales</taxon>
        <taxon>Bryobacteraceae</taxon>
        <taxon>Paludibaculum</taxon>
    </lineage>
</organism>
<keyword evidence="4" id="KW-1185">Reference proteome</keyword>
<reference evidence="3 4" key="1">
    <citation type="submission" date="2020-10" db="EMBL/GenBank/DDBJ databases">
        <title>Complete genome sequence of Paludibaculum fermentans P105T, a facultatively anaerobic acidobacterium capable of dissimilatory Fe(III) reduction.</title>
        <authorList>
            <person name="Dedysh S.N."/>
            <person name="Beletsky A.V."/>
            <person name="Kulichevskaya I.S."/>
            <person name="Mardanov A.V."/>
            <person name="Ravin N.V."/>
        </authorList>
    </citation>
    <scope>NUCLEOTIDE SEQUENCE [LARGE SCALE GENOMIC DNA]</scope>
    <source>
        <strain evidence="3 4">P105</strain>
    </source>
</reference>
<dbReference type="GO" id="GO:0042026">
    <property type="term" value="P:protein refolding"/>
    <property type="evidence" value="ECO:0007669"/>
    <property type="project" value="TreeGrafter"/>
</dbReference>
<evidence type="ECO:0000313" key="3">
    <source>
        <dbReference type="EMBL" id="QOY91494.1"/>
    </source>
</evidence>
<dbReference type="SUPFAM" id="SSF46565">
    <property type="entry name" value="Chaperone J-domain"/>
    <property type="match status" value="1"/>
</dbReference>
<dbReference type="InterPro" id="IPR036869">
    <property type="entry name" value="J_dom_sf"/>
</dbReference>
<dbReference type="InterPro" id="IPR036390">
    <property type="entry name" value="WH_DNA-bd_sf"/>
</dbReference>
<dbReference type="InterPro" id="IPR009875">
    <property type="entry name" value="PilZ_domain"/>
</dbReference>
<dbReference type="InterPro" id="IPR001623">
    <property type="entry name" value="DnaJ_domain"/>
</dbReference>
<dbReference type="Pfam" id="PF00226">
    <property type="entry name" value="DnaJ"/>
    <property type="match status" value="1"/>
</dbReference>
<dbReference type="RefSeq" id="WP_194453148.1">
    <property type="nucleotide sequence ID" value="NZ_CP063849.1"/>
</dbReference>
<dbReference type="SUPFAM" id="SSF141371">
    <property type="entry name" value="PilZ domain-like"/>
    <property type="match status" value="1"/>
</dbReference>
<dbReference type="PANTHER" id="PTHR43096:SF52">
    <property type="entry name" value="DNAJ HOMOLOG 1, MITOCHONDRIAL-RELATED"/>
    <property type="match status" value="1"/>
</dbReference>
<evidence type="ECO:0000313" key="4">
    <source>
        <dbReference type="Proteomes" id="UP000593892"/>
    </source>
</evidence>
<dbReference type="GO" id="GO:0005737">
    <property type="term" value="C:cytoplasm"/>
    <property type="evidence" value="ECO:0007669"/>
    <property type="project" value="TreeGrafter"/>
</dbReference>
<dbReference type="Gene3D" id="1.10.287.110">
    <property type="entry name" value="DnaJ domain"/>
    <property type="match status" value="1"/>
</dbReference>
<dbReference type="SUPFAM" id="SSF46785">
    <property type="entry name" value="Winged helix' DNA-binding domain"/>
    <property type="match status" value="1"/>
</dbReference>
<dbReference type="GO" id="GO:0035438">
    <property type="term" value="F:cyclic-di-GMP binding"/>
    <property type="evidence" value="ECO:0007669"/>
    <property type="project" value="InterPro"/>
</dbReference>
<dbReference type="EMBL" id="CP063849">
    <property type="protein sequence ID" value="QOY91494.1"/>
    <property type="molecule type" value="Genomic_DNA"/>
</dbReference>
<keyword evidence="1" id="KW-0143">Chaperone</keyword>
<dbReference type="SMART" id="SM00271">
    <property type="entry name" value="DnaJ"/>
    <property type="match status" value="1"/>
</dbReference>
<name>A0A7S7SNI3_PALFE</name>
<gene>
    <name evidence="3" type="ORF">IRI77_16555</name>
</gene>
<evidence type="ECO:0000256" key="1">
    <source>
        <dbReference type="ARBA" id="ARBA00023186"/>
    </source>
</evidence>
<dbReference type="Proteomes" id="UP000593892">
    <property type="component" value="Chromosome"/>
</dbReference>
<dbReference type="CDD" id="cd06257">
    <property type="entry name" value="DnaJ"/>
    <property type="match status" value="1"/>
</dbReference>
<protein>
    <submittedName>
        <fullName evidence="3">DnaJ domain-containing protein</fullName>
    </submittedName>
</protein>
<sequence length="303" mass="34208">MAENSPSERRNRRRILKTQPVEVRMTFDDAYNVRQAAAAMLVDISEGGAGLQTRVALPIGLVIQLRAPGETSSMGFELAERAKVCWCRTGAMGFYRVGLLCEAAAADNAGVHLGTLPEEDLYELLQLNPKALHDTIHRVYRLLAQRYHPDNKESGNEEVFKKLTKAFEILGHPARRAAYDAVYAQTLKARWKVFHSPESARGPAAEKSKRYGVLSVLYRKRMQDVQSPSMSLFELEDLLGIPRDHLEFTLWYLKERGFVTRSDNNRYQITVSGVDQTELIEAETQHLRVAEDHQLPAAMSRPA</sequence>
<proteinExistence type="predicted"/>
<dbReference type="AlphaFoldDB" id="A0A7S7SNI3"/>
<dbReference type="GO" id="GO:0051082">
    <property type="term" value="F:unfolded protein binding"/>
    <property type="evidence" value="ECO:0007669"/>
    <property type="project" value="TreeGrafter"/>
</dbReference>
<feature type="domain" description="J" evidence="2">
    <location>
        <begin position="120"/>
        <end position="183"/>
    </location>
</feature>